<gene>
    <name evidence="3" type="ORF">Hsar01_01620</name>
</gene>
<feature type="compositionally biased region" description="Basic and acidic residues" evidence="1">
    <location>
        <begin position="26"/>
        <end position="35"/>
    </location>
</feature>
<name>A0ABP9ULC2_9BACT</name>
<proteinExistence type="predicted"/>
<feature type="region of interest" description="Disordered" evidence="1">
    <location>
        <begin position="17"/>
        <end position="106"/>
    </location>
</feature>
<feature type="chain" id="PRO_5045553523" description="RcnB family protein" evidence="2">
    <location>
        <begin position="26"/>
        <end position="209"/>
    </location>
</feature>
<reference evidence="3 4" key="1">
    <citation type="submission" date="2024-02" db="EMBL/GenBank/DDBJ databases">
        <title>Haloferula sargassicola NBRC 104335.</title>
        <authorList>
            <person name="Ichikawa N."/>
            <person name="Katano-Makiyama Y."/>
            <person name="Hidaka K."/>
        </authorList>
    </citation>
    <scope>NUCLEOTIDE SEQUENCE [LARGE SCALE GENOMIC DNA]</scope>
    <source>
        <strain evidence="3 4">NBRC 104335</strain>
    </source>
</reference>
<sequence length="209" mass="22469">MKTTAFRFGLAALAAGSLVVLPSEAKPGKGNKDKGGGPPAAAKGRPGNSKKSHGHGAQAHGKTGPDKSAGHKARPSQVVAGKDRKPAAAAPVGRHNGQDHRFTDAQRQSIRHYFSNYRDRDGGLPPGIAKRLRHGKPLPPGWRDKLQPGHVLDGIWLGSLVPIEANLIPGVPYTDHTRLYLYGDRLIRVYEPRHEIIEVVTVPTIVIDL</sequence>
<keyword evidence="2" id="KW-0732">Signal</keyword>
<evidence type="ECO:0000313" key="3">
    <source>
        <dbReference type="EMBL" id="GAA5482400.1"/>
    </source>
</evidence>
<comment type="caution">
    <text evidence="3">The sequence shown here is derived from an EMBL/GenBank/DDBJ whole genome shotgun (WGS) entry which is preliminary data.</text>
</comment>
<organism evidence="3 4">
    <name type="scientific">Haloferula sargassicola</name>
    <dbReference type="NCBI Taxonomy" id="490096"/>
    <lineage>
        <taxon>Bacteria</taxon>
        <taxon>Pseudomonadati</taxon>
        <taxon>Verrucomicrobiota</taxon>
        <taxon>Verrucomicrobiia</taxon>
        <taxon>Verrucomicrobiales</taxon>
        <taxon>Verrucomicrobiaceae</taxon>
        <taxon>Haloferula</taxon>
    </lineage>
</organism>
<protein>
    <recommendedName>
        <fullName evidence="5">RcnB family protein</fullName>
    </recommendedName>
</protein>
<evidence type="ECO:0000313" key="4">
    <source>
        <dbReference type="Proteomes" id="UP001476282"/>
    </source>
</evidence>
<accession>A0ABP9ULC2</accession>
<dbReference type="EMBL" id="BAABRI010000008">
    <property type="protein sequence ID" value="GAA5482400.1"/>
    <property type="molecule type" value="Genomic_DNA"/>
</dbReference>
<evidence type="ECO:0000256" key="1">
    <source>
        <dbReference type="SAM" id="MobiDB-lite"/>
    </source>
</evidence>
<evidence type="ECO:0008006" key="5">
    <source>
        <dbReference type="Google" id="ProtNLM"/>
    </source>
</evidence>
<feature type="signal peptide" evidence="2">
    <location>
        <begin position="1"/>
        <end position="25"/>
    </location>
</feature>
<keyword evidence="4" id="KW-1185">Reference proteome</keyword>
<dbReference type="RefSeq" id="WP_353566546.1">
    <property type="nucleotide sequence ID" value="NZ_BAABRI010000008.1"/>
</dbReference>
<dbReference type="Proteomes" id="UP001476282">
    <property type="component" value="Unassembled WGS sequence"/>
</dbReference>
<dbReference type="Gene3D" id="3.10.450.160">
    <property type="entry name" value="inner membrane protein cigr"/>
    <property type="match status" value="1"/>
</dbReference>
<evidence type="ECO:0000256" key="2">
    <source>
        <dbReference type="SAM" id="SignalP"/>
    </source>
</evidence>